<dbReference type="PANTHER" id="PTHR32026">
    <property type="entry name" value="METHYLTRANSFERASE-LIKE PROTEIN 24"/>
    <property type="match status" value="1"/>
</dbReference>
<dbReference type="InterPro" id="IPR025714">
    <property type="entry name" value="Methyltranfer_dom"/>
</dbReference>
<dbReference type="AlphaFoldDB" id="A0AAW0YAG1"/>
<evidence type="ECO:0000313" key="4">
    <source>
        <dbReference type="Proteomes" id="UP001445076"/>
    </source>
</evidence>
<feature type="compositionally biased region" description="Basic and acidic residues" evidence="1">
    <location>
        <begin position="1"/>
        <end position="13"/>
    </location>
</feature>
<dbReference type="Pfam" id="PF13383">
    <property type="entry name" value="Methyltransf_22"/>
    <property type="match status" value="1"/>
</dbReference>
<sequence>MWKAWHDSMDPKLPRPPANPKVDYPKVQDDTEYPTWTPRRLQQLLEEPTTSCRRLTSLGGSYLCEDCHTCQRDGNKYICFDPDVRPVPGNCLVYSFGVGGEMSWDIAMRNLNCSVFAFDMTLMGWGNSMFAEGLHFLDLGLTSFNSDDTINMTAAGNSVQHWESRKAYFRSLETIRDILGHKDRPIDVLKMDIEFMEWKVLVDILSTPEKFTVLQDVRQIALEIHLDGLRNSTAAERVEEARKVEAVLEGLHTHGFHLVHTELNTAQQVHAEIRGQVLPLYRESLFLRRL</sequence>
<evidence type="ECO:0000259" key="2">
    <source>
        <dbReference type="Pfam" id="PF13383"/>
    </source>
</evidence>
<dbReference type="InterPro" id="IPR026913">
    <property type="entry name" value="METTL24"/>
</dbReference>
<feature type="domain" description="Methyltransferase" evidence="2">
    <location>
        <begin position="71"/>
        <end position="273"/>
    </location>
</feature>
<gene>
    <name evidence="3" type="ORF">OTU49_016682</name>
</gene>
<reference evidence="3 4" key="1">
    <citation type="journal article" date="2024" name="BMC Genomics">
        <title>Genome assembly of redclaw crayfish (Cherax quadricarinatus) provides insights into its immune adaptation and hypoxia tolerance.</title>
        <authorList>
            <person name="Liu Z."/>
            <person name="Zheng J."/>
            <person name="Li H."/>
            <person name="Fang K."/>
            <person name="Wang S."/>
            <person name="He J."/>
            <person name="Zhou D."/>
            <person name="Weng S."/>
            <person name="Chi M."/>
            <person name="Gu Z."/>
            <person name="He J."/>
            <person name="Li F."/>
            <person name="Wang M."/>
        </authorList>
    </citation>
    <scope>NUCLEOTIDE SEQUENCE [LARGE SCALE GENOMIC DNA]</scope>
    <source>
        <strain evidence="3">ZL_2023a</strain>
    </source>
</reference>
<name>A0AAW0YAG1_CHEQU</name>
<accession>A0AAW0YAG1</accession>
<dbReference type="EMBL" id="JARKIK010000015">
    <property type="protein sequence ID" value="KAK8747209.1"/>
    <property type="molecule type" value="Genomic_DNA"/>
</dbReference>
<dbReference type="Proteomes" id="UP001445076">
    <property type="component" value="Unassembled WGS sequence"/>
</dbReference>
<dbReference type="PANTHER" id="PTHR32026:SF10">
    <property type="entry name" value="METHYLTRANSFERASE-LIKE PROTEIN 24-RELATED"/>
    <property type="match status" value="1"/>
</dbReference>
<proteinExistence type="predicted"/>
<keyword evidence="4" id="KW-1185">Reference proteome</keyword>
<organism evidence="3 4">
    <name type="scientific">Cherax quadricarinatus</name>
    <name type="common">Australian red claw crayfish</name>
    <dbReference type="NCBI Taxonomy" id="27406"/>
    <lineage>
        <taxon>Eukaryota</taxon>
        <taxon>Metazoa</taxon>
        <taxon>Ecdysozoa</taxon>
        <taxon>Arthropoda</taxon>
        <taxon>Crustacea</taxon>
        <taxon>Multicrustacea</taxon>
        <taxon>Malacostraca</taxon>
        <taxon>Eumalacostraca</taxon>
        <taxon>Eucarida</taxon>
        <taxon>Decapoda</taxon>
        <taxon>Pleocyemata</taxon>
        <taxon>Astacidea</taxon>
        <taxon>Parastacoidea</taxon>
        <taxon>Parastacidae</taxon>
        <taxon>Cherax</taxon>
    </lineage>
</organism>
<feature type="region of interest" description="Disordered" evidence="1">
    <location>
        <begin position="1"/>
        <end position="31"/>
    </location>
</feature>
<protein>
    <recommendedName>
        <fullName evidence="2">Methyltransferase domain-containing protein</fullName>
    </recommendedName>
</protein>
<evidence type="ECO:0000313" key="3">
    <source>
        <dbReference type="EMBL" id="KAK8747209.1"/>
    </source>
</evidence>
<evidence type="ECO:0000256" key="1">
    <source>
        <dbReference type="SAM" id="MobiDB-lite"/>
    </source>
</evidence>
<comment type="caution">
    <text evidence="3">The sequence shown here is derived from an EMBL/GenBank/DDBJ whole genome shotgun (WGS) entry which is preliminary data.</text>
</comment>